<evidence type="ECO:0000256" key="1">
    <source>
        <dbReference type="SAM" id="MobiDB-lite"/>
    </source>
</evidence>
<feature type="region of interest" description="Disordered" evidence="1">
    <location>
        <begin position="1"/>
        <end position="22"/>
    </location>
</feature>
<evidence type="ECO:0000313" key="3">
    <source>
        <dbReference type="Proteomes" id="UP000199202"/>
    </source>
</evidence>
<feature type="compositionally biased region" description="Basic and acidic residues" evidence="1">
    <location>
        <begin position="1"/>
        <end position="10"/>
    </location>
</feature>
<dbReference type="EMBL" id="FNDJ01000025">
    <property type="protein sequence ID" value="SDL36662.1"/>
    <property type="molecule type" value="Genomic_DNA"/>
</dbReference>
<name>A0A1G9JH81_9ACTN</name>
<protein>
    <submittedName>
        <fullName evidence="2">Uncharacterized protein</fullName>
    </submittedName>
</protein>
<dbReference type="OrthoDB" id="7671932at2"/>
<dbReference type="SUPFAM" id="SSF89372">
    <property type="entry name" value="Fucose-specific lectin"/>
    <property type="match status" value="2"/>
</dbReference>
<proteinExistence type="predicted"/>
<sequence>MSANEQRPDDQPALCDSGDSGRRLPADVVVPELSRRTFLGSSLGAMAGASLPWAGAPIPTSWHWALRGKPGPGVTYGIGAVAVQDRTVSMASRPFVFVRADDGHLWILWKNPADIWEWVDQGGKIDRPVGVIALDDHPNGNRPYAFVVRDGHLWVRWWNGMTWIWSDQGQPASVDVLNGLGAVTVALKPTLDLAPFAVVTGSDGNAWVNWSNVSSWNWYNMGSPGVAIGSSMGVLAVPDDRTGEQSLQVYVWDGGRQLWLGVTDMVSTRWTALGGPRYPAAISGSAGAAIIISASEWPPQPCCFVLSASTGDLWACQDGTWLNMGAPPSDHYAKTGLGTRSVLDMDNGSQYALVFVTDGNNSVWACRWDGTTPVWEDHGNPTGHTIDAGVGITNTQTSPAAAWLPHAFMRTTDGLVCENWQQ</sequence>
<evidence type="ECO:0000313" key="2">
    <source>
        <dbReference type="EMBL" id="SDL36662.1"/>
    </source>
</evidence>
<keyword evidence="3" id="KW-1185">Reference proteome</keyword>
<organism evidence="2 3">
    <name type="scientific">Nonomuraea jiangxiensis</name>
    <dbReference type="NCBI Taxonomy" id="633440"/>
    <lineage>
        <taxon>Bacteria</taxon>
        <taxon>Bacillati</taxon>
        <taxon>Actinomycetota</taxon>
        <taxon>Actinomycetes</taxon>
        <taxon>Streptosporangiales</taxon>
        <taxon>Streptosporangiaceae</taxon>
        <taxon>Nonomuraea</taxon>
    </lineage>
</organism>
<dbReference type="STRING" id="633440.SAMN05421869_12535"/>
<dbReference type="RefSeq" id="WP_143044069.1">
    <property type="nucleotide sequence ID" value="NZ_FNDJ01000025.1"/>
</dbReference>
<accession>A0A1G9JH81</accession>
<dbReference type="InterPro" id="IPR006311">
    <property type="entry name" value="TAT_signal"/>
</dbReference>
<dbReference type="Proteomes" id="UP000199202">
    <property type="component" value="Unassembled WGS sequence"/>
</dbReference>
<dbReference type="AlphaFoldDB" id="A0A1G9JH81"/>
<dbReference type="PROSITE" id="PS51318">
    <property type="entry name" value="TAT"/>
    <property type="match status" value="1"/>
</dbReference>
<reference evidence="2 3" key="1">
    <citation type="submission" date="2016-10" db="EMBL/GenBank/DDBJ databases">
        <authorList>
            <person name="de Groot N.N."/>
        </authorList>
    </citation>
    <scope>NUCLEOTIDE SEQUENCE [LARGE SCALE GENOMIC DNA]</scope>
    <source>
        <strain evidence="2 3">CGMCC 4.6533</strain>
    </source>
</reference>
<gene>
    <name evidence="2" type="ORF">SAMN05421869_12535</name>
</gene>